<feature type="domain" description="Peptidase S8/S53" evidence="6">
    <location>
        <begin position="39"/>
        <end position="214"/>
    </location>
</feature>
<keyword evidence="2" id="KW-0645">Protease</keyword>
<dbReference type="KEGG" id="vcn:VOLCADRAFT_87131"/>
<dbReference type="InParanoid" id="D8TK92"/>
<dbReference type="PANTHER" id="PTHR43399">
    <property type="entry name" value="SUBTILISIN-RELATED"/>
    <property type="match status" value="1"/>
</dbReference>
<name>D8TK92_VOLCA</name>
<evidence type="ECO:0000256" key="4">
    <source>
        <dbReference type="ARBA" id="ARBA00022825"/>
    </source>
</evidence>
<dbReference type="InterPro" id="IPR022398">
    <property type="entry name" value="Peptidase_S8_His-AS"/>
</dbReference>
<dbReference type="InterPro" id="IPR015500">
    <property type="entry name" value="Peptidase_S8_subtilisin-rel"/>
</dbReference>
<dbReference type="InterPro" id="IPR051048">
    <property type="entry name" value="Peptidase_S8/S53_subtilisin"/>
</dbReference>
<dbReference type="Pfam" id="PF00082">
    <property type="entry name" value="Peptidase_S8"/>
    <property type="match status" value="1"/>
</dbReference>
<dbReference type="GO" id="GO:0004252">
    <property type="term" value="F:serine-type endopeptidase activity"/>
    <property type="evidence" value="ECO:0007669"/>
    <property type="project" value="InterPro"/>
</dbReference>
<evidence type="ECO:0000313" key="8">
    <source>
        <dbReference type="Proteomes" id="UP000001058"/>
    </source>
</evidence>
<gene>
    <name evidence="7" type="ORF">VOLCADRAFT_87131</name>
</gene>
<keyword evidence="8" id="KW-1185">Reference proteome</keyword>
<keyword evidence="4" id="KW-0720">Serine protease</keyword>
<dbReference type="SUPFAM" id="SSF52743">
    <property type="entry name" value="Subtilisin-like"/>
    <property type="match status" value="1"/>
</dbReference>
<reference evidence="7 8" key="1">
    <citation type="journal article" date="2010" name="Science">
        <title>Genomic analysis of organismal complexity in the multicellular green alga Volvox carteri.</title>
        <authorList>
            <person name="Prochnik S.E."/>
            <person name="Umen J."/>
            <person name="Nedelcu A.M."/>
            <person name="Hallmann A."/>
            <person name="Miller S.M."/>
            <person name="Nishii I."/>
            <person name="Ferris P."/>
            <person name="Kuo A."/>
            <person name="Mitros T."/>
            <person name="Fritz-Laylin L.K."/>
            <person name="Hellsten U."/>
            <person name="Chapman J."/>
            <person name="Simakov O."/>
            <person name="Rensing S.A."/>
            <person name="Terry A."/>
            <person name="Pangilinan J."/>
            <person name="Kapitonov V."/>
            <person name="Jurka J."/>
            <person name="Salamov A."/>
            <person name="Shapiro H."/>
            <person name="Schmutz J."/>
            <person name="Grimwood J."/>
            <person name="Lindquist E."/>
            <person name="Lucas S."/>
            <person name="Grigoriev I.V."/>
            <person name="Schmitt R."/>
            <person name="Kirk D."/>
            <person name="Rokhsar D.S."/>
        </authorList>
    </citation>
    <scope>NUCLEOTIDE SEQUENCE [LARGE SCALE GENOMIC DNA]</scope>
    <source>
        <strain evidence="8">f. Nagariensis / Eve</strain>
    </source>
</reference>
<dbReference type="PROSITE" id="PS00137">
    <property type="entry name" value="SUBTILASE_HIS"/>
    <property type="match status" value="1"/>
</dbReference>
<dbReference type="OrthoDB" id="536624at2759"/>
<evidence type="ECO:0000256" key="3">
    <source>
        <dbReference type="ARBA" id="ARBA00022801"/>
    </source>
</evidence>
<dbReference type="Gene3D" id="3.40.50.200">
    <property type="entry name" value="Peptidase S8/S53 domain"/>
    <property type="match status" value="1"/>
</dbReference>
<dbReference type="Proteomes" id="UP000001058">
    <property type="component" value="Unassembled WGS sequence"/>
</dbReference>
<dbReference type="PROSITE" id="PS51892">
    <property type="entry name" value="SUBTILASE"/>
    <property type="match status" value="1"/>
</dbReference>
<dbReference type="AlphaFoldDB" id="D8TK92"/>
<evidence type="ECO:0000259" key="6">
    <source>
        <dbReference type="Pfam" id="PF00082"/>
    </source>
</evidence>
<sequence>MFLLLATRGVDAVLGNMDLTRYRNLTGDLRPYWKAGIVGNDVVIGVADTGIDMGHCSFVDDAYDPLRLQSLFTNRSLSVLMSTHRKVVQYTIPPYAQPDFFGDLSGHGTHVCGTIAGAKFSSATGDFLNSVDTGAAPAAKISFMDTAKNGNQLYIPSIDYLLQTHYNVGARLSSDSWGTDGASSVVYDYISQAFDLFAWRNPGFLSMIAAGNAVQIAHTLLVVATVKYKQLTKCKENISMEN</sequence>
<protein>
    <recommendedName>
        <fullName evidence="6">Peptidase S8/S53 domain-containing protein</fullName>
    </recommendedName>
</protein>
<dbReference type="STRING" id="3068.D8TK92"/>
<dbReference type="PRINTS" id="PR00723">
    <property type="entry name" value="SUBTILISIN"/>
</dbReference>
<dbReference type="InterPro" id="IPR000209">
    <property type="entry name" value="Peptidase_S8/S53_dom"/>
</dbReference>
<keyword evidence="3" id="KW-0378">Hydrolase</keyword>
<accession>D8TK92</accession>
<evidence type="ECO:0000256" key="1">
    <source>
        <dbReference type="ARBA" id="ARBA00011073"/>
    </source>
</evidence>
<dbReference type="GeneID" id="9624675"/>
<dbReference type="RefSeq" id="XP_002946983.1">
    <property type="nucleotide sequence ID" value="XM_002946937.1"/>
</dbReference>
<evidence type="ECO:0000313" key="7">
    <source>
        <dbReference type="EMBL" id="EFJ52209.1"/>
    </source>
</evidence>
<proteinExistence type="inferred from homology"/>
<dbReference type="EMBL" id="GL378325">
    <property type="protein sequence ID" value="EFJ52209.1"/>
    <property type="molecule type" value="Genomic_DNA"/>
</dbReference>
<comment type="similarity">
    <text evidence="1 5">Belongs to the peptidase S8 family.</text>
</comment>
<comment type="caution">
    <text evidence="5">Lacks conserved residue(s) required for the propagation of feature annotation.</text>
</comment>
<evidence type="ECO:0000256" key="2">
    <source>
        <dbReference type="ARBA" id="ARBA00022670"/>
    </source>
</evidence>
<dbReference type="GO" id="GO:0006508">
    <property type="term" value="P:proteolysis"/>
    <property type="evidence" value="ECO:0007669"/>
    <property type="project" value="UniProtKB-KW"/>
</dbReference>
<dbReference type="InterPro" id="IPR036852">
    <property type="entry name" value="Peptidase_S8/S53_dom_sf"/>
</dbReference>
<organism evidence="8">
    <name type="scientific">Volvox carteri f. nagariensis</name>
    <dbReference type="NCBI Taxonomy" id="3068"/>
    <lineage>
        <taxon>Eukaryota</taxon>
        <taxon>Viridiplantae</taxon>
        <taxon>Chlorophyta</taxon>
        <taxon>core chlorophytes</taxon>
        <taxon>Chlorophyceae</taxon>
        <taxon>CS clade</taxon>
        <taxon>Chlamydomonadales</taxon>
        <taxon>Volvocaceae</taxon>
        <taxon>Volvox</taxon>
    </lineage>
</organism>
<evidence type="ECO:0000256" key="5">
    <source>
        <dbReference type="PROSITE-ProRule" id="PRU01240"/>
    </source>
</evidence>
<dbReference type="PANTHER" id="PTHR43399:SF4">
    <property type="entry name" value="CELL WALL-ASSOCIATED PROTEASE"/>
    <property type="match status" value="1"/>
</dbReference>